<accession>A0A8T4GEQ8</accession>
<protein>
    <submittedName>
        <fullName evidence="2">Uncharacterized protein</fullName>
    </submittedName>
</protein>
<gene>
    <name evidence="2" type="ORF">J2751_001145</name>
</gene>
<evidence type="ECO:0000313" key="2">
    <source>
        <dbReference type="EMBL" id="MBP1922140.1"/>
    </source>
</evidence>
<feature type="compositionally biased region" description="Basic and acidic residues" evidence="1">
    <location>
        <begin position="1"/>
        <end position="10"/>
    </location>
</feature>
<name>A0A8T4GEQ8_9EURY</name>
<keyword evidence="3" id="KW-1185">Reference proteome</keyword>
<evidence type="ECO:0000313" key="3">
    <source>
        <dbReference type="Proteomes" id="UP000823588"/>
    </source>
</evidence>
<dbReference type="RefSeq" id="WP_209484032.1">
    <property type="nucleotide sequence ID" value="NZ_JAGGKQ010000005.1"/>
</dbReference>
<reference evidence="2" key="1">
    <citation type="submission" date="2021-03" db="EMBL/GenBank/DDBJ databases">
        <title>Genomic Encyclopedia of Type Strains, Phase IV (KMG-IV): sequencing the most valuable type-strain genomes for metagenomic binning, comparative biology and taxonomic classification.</title>
        <authorList>
            <person name="Goeker M."/>
        </authorList>
    </citation>
    <scope>NUCLEOTIDE SEQUENCE</scope>
    <source>
        <strain evidence="2">DSM 23564</strain>
    </source>
</reference>
<comment type="caution">
    <text evidence="2">The sequence shown here is derived from an EMBL/GenBank/DDBJ whole genome shotgun (WGS) entry which is preliminary data.</text>
</comment>
<evidence type="ECO:0000256" key="1">
    <source>
        <dbReference type="SAM" id="MobiDB-lite"/>
    </source>
</evidence>
<proteinExistence type="predicted"/>
<dbReference type="AlphaFoldDB" id="A0A8T4GEQ8"/>
<dbReference type="Proteomes" id="UP000823588">
    <property type="component" value="Unassembled WGS sequence"/>
</dbReference>
<dbReference type="EMBL" id="JAGGKQ010000005">
    <property type="protein sequence ID" value="MBP1922140.1"/>
    <property type="molecule type" value="Genomic_DNA"/>
</dbReference>
<organism evidence="2 3">
    <name type="scientific">Halorubrum alkaliphilum</name>
    <dbReference type="NCBI Taxonomy" id="261290"/>
    <lineage>
        <taxon>Archaea</taxon>
        <taxon>Methanobacteriati</taxon>
        <taxon>Methanobacteriota</taxon>
        <taxon>Stenosarchaea group</taxon>
        <taxon>Halobacteria</taxon>
        <taxon>Halobacteriales</taxon>
        <taxon>Haloferacaceae</taxon>
        <taxon>Halorubrum</taxon>
    </lineage>
</organism>
<sequence>MKAERHRVDAAADSTSPTTERIPCARRHTGTLAGEIDTSIDAADLGPDREETVELINQFGEWSD</sequence>
<feature type="region of interest" description="Disordered" evidence="1">
    <location>
        <begin position="1"/>
        <end position="35"/>
    </location>
</feature>